<reference evidence="2 3" key="1">
    <citation type="submission" date="2022-01" db="EMBL/GenBank/DDBJ databases">
        <title>Paraglaciecola sp. G1-23.</title>
        <authorList>
            <person name="Jin M.S."/>
            <person name="Han D.M."/>
            <person name="Kim H.M."/>
            <person name="Jeon C.O."/>
        </authorList>
    </citation>
    <scope>NUCLEOTIDE SEQUENCE [LARGE SCALE GENOMIC DNA]</scope>
    <source>
        <strain evidence="2 3">G1-23</strain>
    </source>
</reference>
<dbReference type="EMBL" id="JAKGAS010000003">
    <property type="protein sequence ID" value="MCF2947706.1"/>
    <property type="molecule type" value="Genomic_DNA"/>
</dbReference>
<protein>
    <submittedName>
        <fullName evidence="2">DUF2059 domain-containing protein</fullName>
    </submittedName>
</protein>
<dbReference type="Proteomes" id="UP001521137">
    <property type="component" value="Unassembled WGS sequence"/>
</dbReference>
<dbReference type="Pfam" id="PF09832">
    <property type="entry name" value="DUF2059"/>
    <property type="match status" value="1"/>
</dbReference>
<proteinExistence type="predicted"/>
<organism evidence="2 3">
    <name type="scientific">Paraglaciecola algarum</name>
    <dbReference type="NCBI Taxonomy" id="3050085"/>
    <lineage>
        <taxon>Bacteria</taxon>
        <taxon>Pseudomonadati</taxon>
        <taxon>Pseudomonadota</taxon>
        <taxon>Gammaproteobacteria</taxon>
        <taxon>Alteromonadales</taxon>
        <taxon>Alteromonadaceae</taxon>
        <taxon>Paraglaciecola</taxon>
    </lineage>
</organism>
<evidence type="ECO:0000313" key="2">
    <source>
        <dbReference type="EMBL" id="MCF2947706.1"/>
    </source>
</evidence>
<name>A0ABS9D490_9ALTE</name>
<accession>A0ABS9D490</accession>
<gene>
    <name evidence="2" type="ORF">L0668_06290</name>
</gene>
<keyword evidence="3" id="KW-1185">Reference proteome</keyword>
<dbReference type="RefSeq" id="WP_235311241.1">
    <property type="nucleotide sequence ID" value="NZ_JAKGAS010000003.1"/>
</dbReference>
<feature type="domain" description="DUF2059" evidence="1">
    <location>
        <begin position="97"/>
        <end position="147"/>
    </location>
</feature>
<evidence type="ECO:0000313" key="3">
    <source>
        <dbReference type="Proteomes" id="UP001521137"/>
    </source>
</evidence>
<dbReference type="InterPro" id="IPR018637">
    <property type="entry name" value="DUF2059"/>
</dbReference>
<sequence length="165" mass="18322">MLKIISLVSLLVFSQLSYSEELTDEKKQIIDEMLDITGALKIGEMMGNAAAGQMINALRAQSKNIDEKAANVIKDEMGKLMHEEFIANGFINNMSHGIYHKYFTLAELKEIVGFYKTTTGAKMASLLPKITQEGMMEGQKHGMSLGPKINQRIQARLVKEGISLN</sequence>
<evidence type="ECO:0000259" key="1">
    <source>
        <dbReference type="Pfam" id="PF09832"/>
    </source>
</evidence>
<comment type="caution">
    <text evidence="2">The sequence shown here is derived from an EMBL/GenBank/DDBJ whole genome shotgun (WGS) entry which is preliminary data.</text>
</comment>